<gene>
    <name evidence="2" type="ORF">LIER_16751</name>
</gene>
<reference evidence="2 3" key="1">
    <citation type="submission" date="2024-01" db="EMBL/GenBank/DDBJ databases">
        <title>The complete chloroplast genome sequence of Lithospermum erythrorhizon: insights into the phylogenetic relationship among Boraginaceae species and the maternal lineages of purple gromwells.</title>
        <authorList>
            <person name="Okada T."/>
            <person name="Watanabe K."/>
        </authorList>
    </citation>
    <scope>NUCLEOTIDE SEQUENCE [LARGE SCALE GENOMIC DNA]</scope>
</reference>
<evidence type="ECO:0000313" key="2">
    <source>
        <dbReference type="EMBL" id="GAA0160126.1"/>
    </source>
</evidence>
<name>A0AAV3QAC5_LITER</name>
<dbReference type="EMBL" id="BAABME010003784">
    <property type="protein sequence ID" value="GAA0160126.1"/>
    <property type="molecule type" value="Genomic_DNA"/>
</dbReference>
<sequence length="79" mass="8765">MKRVVGLAPGPQAAQEVSQLWLQVVSASMALMDGNLALIVQDLQKAEERRDAALQAARSARRERDDLRRAYCQDSPLQC</sequence>
<accession>A0AAV3QAC5</accession>
<feature type="coiled-coil region" evidence="1">
    <location>
        <begin position="36"/>
        <end position="70"/>
    </location>
</feature>
<organism evidence="2 3">
    <name type="scientific">Lithospermum erythrorhizon</name>
    <name type="common">Purple gromwell</name>
    <name type="synonym">Lithospermum officinale var. erythrorhizon</name>
    <dbReference type="NCBI Taxonomy" id="34254"/>
    <lineage>
        <taxon>Eukaryota</taxon>
        <taxon>Viridiplantae</taxon>
        <taxon>Streptophyta</taxon>
        <taxon>Embryophyta</taxon>
        <taxon>Tracheophyta</taxon>
        <taxon>Spermatophyta</taxon>
        <taxon>Magnoliopsida</taxon>
        <taxon>eudicotyledons</taxon>
        <taxon>Gunneridae</taxon>
        <taxon>Pentapetalae</taxon>
        <taxon>asterids</taxon>
        <taxon>lamiids</taxon>
        <taxon>Boraginales</taxon>
        <taxon>Boraginaceae</taxon>
        <taxon>Boraginoideae</taxon>
        <taxon>Lithospermeae</taxon>
        <taxon>Lithospermum</taxon>
    </lineage>
</organism>
<evidence type="ECO:0000313" key="3">
    <source>
        <dbReference type="Proteomes" id="UP001454036"/>
    </source>
</evidence>
<comment type="caution">
    <text evidence="2">The sequence shown here is derived from an EMBL/GenBank/DDBJ whole genome shotgun (WGS) entry which is preliminary data.</text>
</comment>
<protein>
    <submittedName>
        <fullName evidence="2">Uncharacterized protein</fullName>
    </submittedName>
</protein>
<keyword evidence="1" id="KW-0175">Coiled coil</keyword>
<proteinExistence type="predicted"/>
<dbReference type="Proteomes" id="UP001454036">
    <property type="component" value="Unassembled WGS sequence"/>
</dbReference>
<dbReference type="AlphaFoldDB" id="A0AAV3QAC5"/>
<keyword evidence="3" id="KW-1185">Reference proteome</keyword>
<evidence type="ECO:0000256" key="1">
    <source>
        <dbReference type="SAM" id="Coils"/>
    </source>
</evidence>